<dbReference type="AlphaFoldDB" id="A0AAD4QGL0"/>
<evidence type="ECO:0000313" key="3">
    <source>
        <dbReference type="Proteomes" id="UP001201163"/>
    </source>
</evidence>
<keyword evidence="3" id="KW-1185">Reference proteome</keyword>
<comment type="caution">
    <text evidence="2">The sequence shown here is derived from an EMBL/GenBank/DDBJ whole genome shotgun (WGS) entry which is preliminary data.</text>
</comment>
<evidence type="ECO:0000313" key="2">
    <source>
        <dbReference type="EMBL" id="KAH8997574.1"/>
    </source>
</evidence>
<feature type="transmembrane region" description="Helical" evidence="1">
    <location>
        <begin position="48"/>
        <end position="76"/>
    </location>
</feature>
<protein>
    <submittedName>
        <fullName evidence="2">Uncharacterized protein</fullName>
    </submittedName>
</protein>
<gene>
    <name evidence="2" type="ORF">EDB92DRAFT_1840479</name>
</gene>
<keyword evidence="1" id="KW-0472">Membrane</keyword>
<name>A0AAD4QGL0_9AGAM</name>
<keyword evidence="1" id="KW-1133">Transmembrane helix</keyword>
<keyword evidence="1" id="KW-0812">Transmembrane</keyword>
<accession>A0AAD4QGL0</accession>
<proteinExistence type="predicted"/>
<dbReference type="Proteomes" id="UP001201163">
    <property type="component" value="Unassembled WGS sequence"/>
</dbReference>
<organism evidence="2 3">
    <name type="scientific">Lactarius akahatsu</name>
    <dbReference type="NCBI Taxonomy" id="416441"/>
    <lineage>
        <taxon>Eukaryota</taxon>
        <taxon>Fungi</taxon>
        <taxon>Dikarya</taxon>
        <taxon>Basidiomycota</taxon>
        <taxon>Agaricomycotina</taxon>
        <taxon>Agaricomycetes</taxon>
        <taxon>Russulales</taxon>
        <taxon>Russulaceae</taxon>
        <taxon>Lactarius</taxon>
    </lineage>
</organism>
<feature type="transmembrane region" description="Helical" evidence="1">
    <location>
        <begin position="18"/>
        <end position="36"/>
    </location>
</feature>
<evidence type="ECO:0000256" key="1">
    <source>
        <dbReference type="SAM" id="Phobius"/>
    </source>
</evidence>
<sequence>MSSYLDSFGSSLERVDQIFMGWIFCIISCGVVYQSACRHRFHRTRPTAHSFFILTSCFCFPTAWLCHVVCFARHMYPVD</sequence>
<dbReference type="EMBL" id="JAKELL010000007">
    <property type="protein sequence ID" value="KAH8997574.1"/>
    <property type="molecule type" value="Genomic_DNA"/>
</dbReference>
<reference evidence="2" key="1">
    <citation type="submission" date="2022-01" db="EMBL/GenBank/DDBJ databases">
        <title>Comparative genomics reveals a dynamic genome evolution in the ectomycorrhizal milk-cap (Lactarius) mushrooms.</title>
        <authorList>
            <consortium name="DOE Joint Genome Institute"/>
            <person name="Lebreton A."/>
            <person name="Tang N."/>
            <person name="Kuo A."/>
            <person name="LaButti K."/>
            <person name="Drula E."/>
            <person name="Barry K."/>
            <person name="Clum A."/>
            <person name="Lipzen A."/>
            <person name="Mousain D."/>
            <person name="Ng V."/>
            <person name="Wang R."/>
            <person name="Wang X."/>
            <person name="Dai Y."/>
            <person name="Henrissat B."/>
            <person name="Grigoriev I.V."/>
            <person name="Guerin-Laguette A."/>
            <person name="Yu F."/>
            <person name="Martin F.M."/>
        </authorList>
    </citation>
    <scope>NUCLEOTIDE SEQUENCE</scope>
    <source>
        <strain evidence="2">QP</strain>
    </source>
</reference>